<evidence type="ECO:0000256" key="1">
    <source>
        <dbReference type="ARBA" id="ARBA00000085"/>
    </source>
</evidence>
<dbReference type="SMART" id="SM00387">
    <property type="entry name" value="HATPase_c"/>
    <property type="match status" value="1"/>
</dbReference>
<feature type="transmembrane region" description="Helical" evidence="9">
    <location>
        <begin position="39"/>
        <end position="56"/>
    </location>
</feature>
<sequence>MLHDYLKLVIGLSIPHAFVRIWLTFALWRLKPCLHARKLAFFAVASSLLVGLDFWLVPTVVHVLTSAGIVLFMLYILFRSYGPGTILIVFISYTAISLVGDMIGMLLLQLVYGFTERKESILNDPLQFQSVYLPLAAALGWLAMYLDKRKFPLLQRLYQYLLNIKHNRMKEILLLTVFQAFLLGLLFAIIMDNEHRYAKAFYNLVVCTLVLLTFCALFYTIKLLVRIREDAVRQTQDVYVEEIGKMFTVIRGQRHDFLNHVQVMSSMLQMNKLDQLKAYMKELAAETHSVASVVSHASPALAAFVMAKKELALAKGISFTADIPAQLDVESSVKSIDFVKIVGNLVDNAFEESMTLSGDQRQVYLAIRRCEKGKLSLEVRNQGRTLTAEDIRLMLLPGYTTKTAAGHTGLGLAIVNERVQAYKGELFIRSSDHEGTVVQITFP</sequence>
<feature type="transmembrane region" description="Helical" evidence="9">
    <location>
        <begin position="172"/>
        <end position="190"/>
    </location>
</feature>
<keyword evidence="9" id="KW-0812">Transmembrane</keyword>
<dbReference type="InterPro" id="IPR039506">
    <property type="entry name" value="SPOB_a"/>
</dbReference>
<dbReference type="InterPro" id="IPR005467">
    <property type="entry name" value="His_kinase_dom"/>
</dbReference>
<evidence type="ECO:0000256" key="5">
    <source>
        <dbReference type="ARBA" id="ARBA00022741"/>
    </source>
</evidence>
<organism evidence="11 12">
    <name type="scientific">Cohnella boryungensis</name>
    <dbReference type="NCBI Taxonomy" id="768479"/>
    <lineage>
        <taxon>Bacteria</taxon>
        <taxon>Bacillati</taxon>
        <taxon>Bacillota</taxon>
        <taxon>Bacilli</taxon>
        <taxon>Bacillales</taxon>
        <taxon>Paenibacillaceae</taxon>
        <taxon>Cohnella</taxon>
    </lineage>
</organism>
<name>A0ABV8SE72_9BACL</name>
<dbReference type="InterPro" id="IPR004358">
    <property type="entry name" value="Sig_transdc_His_kin-like_C"/>
</dbReference>
<keyword evidence="12" id="KW-1185">Reference proteome</keyword>
<comment type="catalytic activity">
    <reaction evidence="1">
        <text>ATP + protein L-histidine = ADP + protein N-phospho-L-histidine.</text>
        <dbReference type="EC" id="2.7.13.3"/>
    </reaction>
</comment>
<dbReference type="Pfam" id="PF02518">
    <property type="entry name" value="HATPase_c"/>
    <property type="match status" value="1"/>
</dbReference>
<dbReference type="SUPFAM" id="SSF55874">
    <property type="entry name" value="ATPase domain of HSP90 chaperone/DNA topoisomerase II/histidine kinase"/>
    <property type="match status" value="1"/>
</dbReference>
<feature type="domain" description="Histidine kinase" evidence="10">
    <location>
        <begin position="262"/>
        <end position="443"/>
    </location>
</feature>
<feature type="transmembrane region" description="Helical" evidence="9">
    <location>
        <begin position="6"/>
        <end position="27"/>
    </location>
</feature>
<dbReference type="SUPFAM" id="SSF55890">
    <property type="entry name" value="Sporulation response regulatory protein Spo0B"/>
    <property type="match status" value="1"/>
</dbReference>
<dbReference type="EC" id="2.7.13.3" evidence="2"/>
<proteinExistence type="predicted"/>
<evidence type="ECO:0000256" key="4">
    <source>
        <dbReference type="ARBA" id="ARBA00022679"/>
    </source>
</evidence>
<evidence type="ECO:0000313" key="12">
    <source>
        <dbReference type="Proteomes" id="UP001595755"/>
    </source>
</evidence>
<accession>A0ABV8SE72</accession>
<protein>
    <recommendedName>
        <fullName evidence="2">histidine kinase</fullName>
        <ecNumber evidence="2">2.7.13.3</ecNumber>
    </recommendedName>
</protein>
<keyword evidence="7" id="KW-0067">ATP-binding</keyword>
<dbReference type="PANTHER" id="PTHR40448">
    <property type="entry name" value="TWO-COMPONENT SENSOR HISTIDINE KINASE"/>
    <property type="match status" value="1"/>
</dbReference>
<keyword evidence="6 11" id="KW-0418">Kinase</keyword>
<dbReference type="InterPro" id="IPR036890">
    <property type="entry name" value="HATPase_C_sf"/>
</dbReference>
<dbReference type="InterPro" id="IPR016120">
    <property type="entry name" value="Sig_transdc_His_kin_SpoOB"/>
</dbReference>
<feature type="transmembrane region" description="Helical" evidence="9">
    <location>
        <begin position="128"/>
        <end position="146"/>
    </location>
</feature>
<evidence type="ECO:0000256" key="9">
    <source>
        <dbReference type="SAM" id="Phobius"/>
    </source>
</evidence>
<evidence type="ECO:0000256" key="6">
    <source>
        <dbReference type="ARBA" id="ARBA00022777"/>
    </source>
</evidence>
<evidence type="ECO:0000256" key="3">
    <source>
        <dbReference type="ARBA" id="ARBA00022553"/>
    </source>
</evidence>
<keyword evidence="3" id="KW-0597">Phosphoprotein</keyword>
<keyword evidence="9" id="KW-0472">Membrane</keyword>
<reference evidence="12" key="1">
    <citation type="journal article" date="2019" name="Int. J. Syst. Evol. Microbiol.">
        <title>The Global Catalogue of Microorganisms (GCM) 10K type strain sequencing project: providing services to taxonomists for standard genome sequencing and annotation.</title>
        <authorList>
            <consortium name="The Broad Institute Genomics Platform"/>
            <consortium name="The Broad Institute Genome Sequencing Center for Infectious Disease"/>
            <person name="Wu L."/>
            <person name="Ma J."/>
        </authorList>
    </citation>
    <scope>NUCLEOTIDE SEQUENCE [LARGE SCALE GENOMIC DNA]</scope>
    <source>
        <strain evidence="12">CGMCC 4.1641</strain>
    </source>
</reference>
<dbReference type="PRINTS" id="PR00344">
    <property type="entry name" value="BCTRLSENSOR"/>
</dbReference>
<keyword evidence="5" id="KW-0547">Nucleotide-binding</keyword>
<keyword evidence="4 11" id="KW-0808">Transferase</keyword>
<feature type="transmembrane region" description="Helical" evidence="9">
    <location>
        <begin position="85"/>
        <end position="108"/>
    </location>
</feature>
<feature type="transmembrane region" description="Helical" evidence="9">
    <location>
        <begin position="62"/>
        <end position="78"/>
    </location>
</feature>
<evidence type="ECO:0000259" key="10">
    <source>
        <dbReference type="PROSITE" id="PS50109"/>
    </source>
</evidence>
<dbReference type="GO" id="GO:0004673">
    <property type="term" value="F:protein histidine kinase activity"/>
    <property type="evidence" value="ECO:0007669"/>
    <property type="project" value="UniProtKB-EC"/>
</dbReference>
<evidence type="ECO:0000256" key="2">
    <source>
        <dbReference type="ARBA" id="ARBA00012438"/>
    </source>
</evidence>
<dbReference type="EMBL" id="JBHSED010000033">
    <property type="protein sequence ID" value="MFC4304809.1"/>
    <property type="molecule type" value="Genomic_DNA"/>
</dbReference>
<keyword evidence="8" id="KW-0902">Two-component regulatory system</keyword>
<comment type="caution">
    <text evidence="11">The sequence shown here is derived from an EMBL/GenBank/DDBJ whole genome shotgun (WGS) entry which is preliminary data.</text>
</comment>
<dbReference type="Gene3D" id="3.30.565.10">
    <property type="entry name" value="Histidine kinase-like ATPase, C-terminal domain"/>
    <property type="match status" value="1"/>
</dbReference>
<dbReference type="PANTHER" id="PTHR40448:SF1">
    <property type="entry name" value="TWO-COMPONENT SENSOR HISTIDINE KINASE"/>
    <property type="match status" value="1"/>
</dbReference>
<dbReference type="Proteomes" id="UP001595755">
    <property type="component" value="Unassembled WGS sequence"/>
</dbReference>
<evidence type="ECO:0000256" key="7">
    <source>
        <dbReference type="ARBA" id="ARBA00022840"/>
    </source>
</evidence>
<keyword evidence="9" id="KW-1133">Transmembrane helix</keyword>
<dbReference type="RefSeq" id="WP_204606335.1">
    <property type="nucleotide sequence ID" value="NZ_JBHSED010000033.1"/>
</dbReference>
<evidence type="ECO:0000313" key="11">
    <source>
        <dbReference type="EMBL" id="MFC4304809.1"/>
    </source>
</evidence>
<gene>
    <name evidence="11" type="ORF">ACFO1S_15365</name>
</gene>
<dbReference type="Gene3D" id="1.10.287.130">
    <property type="match status" value="1"/>
</dbReference>
<dbReference type="InterPro" id="IPR003594">
    <property type="entry name" value="HATPase_dom"/>
</dbReference>
<dbReference type="Pfam" id="PF14689">
    <property type="entry name" value="SPOB_a"/>
    <property type="match status" value="1"/>
</dbReference>
<dbReference type="PROSITE" id="PS50109">
    <property type="entry name" value="HIS_KIN"/>
    <property type="match status" value="1"/>
</dbReference>
<evidence type="ECO:0000256" key="8">
    <source>
        <dbReference type="ARBA" id="ARBA00023012"/>
    </source>
</evidence>
<feature type="transmembrane region" description="Helical" evidence="9">
    <location>
        <begin position="202"/>
        <end position="225"/>
    </location>
</feature>